<dbReference type="InterPro" id="IPR014729">
    <property type="entry name" value="Rossmann-like_a/b/a_fold"/>
</dbReference>
<dbReference type="HAMAP" id="MF_01161">
    <property type="entry name" value="tRNA_Ile_lys_synt"/>
    <property type="match status" value="1"/>
</dbReference>
<evidence type="ECO:0000313" key="10">
    <source>
        <dbReference type="EMBL" id="TWS97718.1"/>
    </source>
</evidence>
<dbReference type="Gene3D" id="3.40.50.620">
    <property type="entry name" value="HUPs"/>
    <property type="match status" value="1"/>
</dbReference>
<dbReference type="GO" id="GO:0006400">
    <property type="term" value="P:tRNA modification"/>
    <property type="evidence" value="ECO:0007669"/>
    <property type="project" value="UniProtKB-UniRule"/>
</dbReference>
<evidence type="ECO:0000256" key="2">
    <source>
        <dbReference type="ARBA" id="ARBA00022490"/>
    </source>
</evidence>
<keyword evidence="4 8" id="KW-0819">tRNA processing</keyword>
<dbReference type="InterPro" id="IPR012094">
    <property type="entry name" value="tRNA_Ile_lys_synt"/>
</dbReference>
<dbReference type="EC" id="6.3.4.19" evidence="8"/>
<accession>A0A5C5SAJ4</accession>
<dbReference type="GO" id="GO:0032267">
    <property type="term" value="F:tRNA(Ile)-lysidine synthase activity"/>
    <property type="evidence" value="ECO:0007669"/>
    <property type="project" value="UniProtKB-EC"/>
</dbReference>
<comment type="catalytic activity">
    <reaction evidence="7 8">
        <text>cytidine(34) in tRNA(Ile2) + L-lysine + ATP = lysidine(34) in tRNA(Ile2) + AMP + diphosphate + H(+)</text>
        <dbReference type="Rhea" id="RHEA:43744"/>
        <dbReference type="Rhea" id="RHEA-COMP:10625"/>
        <dbReference type="Rhea" id="RHEA-COMP:10670"/>
        <dbReference type="ChEBI" id="CHEBI:15378"/>
        <dbReference type="ChEBI" id="CHEBI:30616"/>
        <dbReference type="ChEBI" id="CHEBI:32551"/>
        <dbReference type="ChEBI" id="CHEBI:33019"/>
        <dbReference type="ChEBI" id="CHEBI:82748"/>
        <dbReference type="ChEBI" id="CHEBI:83665"/>
        <dbReference type="ChEBI" id="CHEBI:456215"/>
        <dbReference type="EC" id="6.3.4.19"/>
    </reaction>
</comment>
<name>A0A5C5SAJ4_9STRE</name>
<dbReference type="RefSeq" id="WP_146567450.1">
    <property type="nucleotide sequence ID" value="NZ_VOHL01000003.1"/>
</dbReference>
<comment type="subcellular location">
    <subcellularLocation>
        <location evidence="1 8">Cytoplasm</location>
    </subcellularLocation>
</comment>
<proteinExistence type="inferred from homology"/>
<dbReference type="PANTHER" id="PTHR43033:SF1">
    <property type="entry name" value="TRNA(ILE)-LYSIDINE SYNTHASE-RELATED"/>
    <property type="match status" value="1"/>
</dbReference>
<evidence type="ECO:0000256" key="4">
    <source>
        <dbReference type="ARBA" id="ARBA00022694"/>
    </source>
</evidence>
<reference evidence="10 11" key="1">
    <citation type="submission" date="2019-08" db="EMBL/GenBank/DDBJ databases">
        <authorList>
            <person name="Lei W."/>
        </authorList>
    </citation>
    <scope>NUCLEOTIDE SEQUENCE [LARGE SCALE GENOMIC DNA]</scope>
    <source>
        <strain evidence="10 11">CCUG 66496</strain>
    </source>
</reference>
<evidence type="ECO:0000256" key="7">
    <source>
        <dbReference type="ARBA" id="ARBA00048539"/>
    </source>
</evidence>
<gene>
    <name evidence="8 10" type="primary">tilS</name>
    <name evidence="10" type="ORF">FRX57_05390</name>
</gene>
<dbReference type="InterPro" id="IPR012796">
    <property type="entry name" value="Lysidine-tRNA-synth_C"/>
</dbReference>
<dbReference type="GO" id="GO:0005524">
    <property type="term" value="F:ATP binding"/>
    <property type="evidence" value="ECO:0007669"/>
    <property type="project" value="UniProtKB-UniRule"/>
</dbReference>
<dbReference type="InterPro" id="IPR011063">
    <property type="entry name" value="TilS/TtcA_N"/>
</dbReference>
<comment type="caution">
    <text evidence="10">The sequence shown here is derived from an EMBL/GenBank/DDBJ whole genome shotgun (WGS) entry which is preliminary data.</text>
</comment>
<feature type="domain" description="Lysidine-tRNA(Ile) synthetase C-terminal" evidence="9">
    <location>
        <begin position="344"/>
        <end position="411"/>
    </location>
</feature>
<sequence>MYEKLLAHVQKNGYFKNHRQVLIAVSGGVDSMNLLHFLHNYREKLEINLGVAHVNHGQRAEAAVEAEYLATWAKEKGLAFYQANFSGPFTEERARNFRYDFFKKVMAKESYTALVTAHHADDQVETVFMRLLRGSRLRYLRGIQPVQKFGQGELIRPLLAFAKKDLPEVFHFEDSSNQSLTYFRNRVRQQYLPLLEQENQQIRKHLVDVSHETSLLFEALASLTQKIEMGNCQAFRQESPAVRYFLLQEYLQQFPDLALSKSQFNQLLAQLSSTKTYDHYLKNGYYFSKTVDRFKISRPSLPNVKHQPILLPYQGHVRFGQFNLQWSPDQAILDGLVVTSRSPIQLRQRQAGDVLDFGTYHKKLGRWFIDEKISKDEREKAIVGEQDGKIIFVFTKDRTYLRKSSKNDIIEGIIFIEKIEDGGTC</sequence>
<evidence type="ECO:0000256" key="8">
    <source>
        <dbReference type="HAMAP-Rule" id="MF_01161"/>
    </source>
</evidence>
<dbReference type="SUPFAM" id="SSF52402">
    <property type="entry name" value="Adenine nucleotide alpha hydrolases-like"/>
    <property type="match status" value="1"/>
</dbReference>
<dbReference type="EMBL" id="VOHL01000003">
    <property type="protein sequence ID" value="TWS97718.1"/>
    <property type="molecule type" value="Genomic_DNA"/>
</dbReference>
<dbReference type="AlphaFoldDB" id="A0A5C5SAJ4"/>
<dbReference type="Proteomes" id="UP000317430">
    <property type="component" value="Unassembled WGS sequence"/>
</dbReference>
<keyword evidence="6 8" id="KW-0067">ATP-binding</keyword>
<evidence type="ECO:0000256" key="3">
    <source>
        <dbReference type="ARBA" id="ARBA00022598"/>
    </source>
</evidence>
<dbReference type="PANTHER" id="PTHR43033">
    <property type="entry name" value="TRNA(ILE)-LYSIDINE SYNTHASE-RELATED"/>
    <property type="match status" value="1"/>
</dbReference>
<feature type="binding site" evidence="8">
    <location>
        <begin position="26"/>
        <end position="31"/>
    </location>
    <ligand>
        <name>ATP</name>
        <dbReference type="ChEBI" id="CHEBI:30616"/>
    </ligand>
</feature>
<evidence type="ECO:0000259" key="9">
    <source>
        <dbReference type="SMART" id="SM00977"/>
    </source>
</evidence>
<dbReference type="Pfam" id="PF01171">
    <property type="entry name" value="ATP_bind_3"/>
    <property type="match status" value="1"/>
</dbReference>
<protein>
    <recommendedName>
        <fullName evidence="8">tRNA(Ile)-lysidine synthase</fullName>
        <ecNumber evidence="8">6.3.4.19</ecNumber>
    </recommendedName>
    <alternativeName>
        <fullName evidence="8">tRNA(Ile)-2-lysyl-cytidine synthase</fullName>
    </alternativeName>
    <alternativeName>
        <fullName evidence="8">tRNA(Ile)-lysidine synthetase</fullName>
    </alternativeName>
</protein>
<dbReference type="SMART" id="SM00977">
    <property type="entry name" value="TilS_C"/>
    <property type="match status" value="1"/>
</dbReference>
<dbReference type="NCBIfam" id="TIGR02432">
    <property type="entry name" value="lysidine_TilS_N"/>
    <property type="match status" value="1"/>
</dbReference>
<dbReference type="InterPro" id="IPR012795">
    <property type="entry name" value="tRNA_Ile_lys_synt_N"/>
</dbReference>
<dbReference type="GO" id="GO:0005737">
    <property type="term" value="C:cytoplasm"/>
    <property type="evidence" value="ECO:0007669"/>
    <property type="project" value="UniProtKB-SubCell"/>
</dbReference>
<organism evidence="10 11">
    <name type="scientific">Streptococcus cuniculipharyngis</name>
    <dbReference type="NCBI Taxonomy" id="1562651"/>
    <lineage>
        <taxon>Bacteria</taxon>
        <taxon>Bacillati</taxon>
        <taxon>Bacillota</taxon>
        <taxon>Bacilli</taxon>
        <taxon>Lactobacillales</taxon>
        <taxon>Streptococcaceae</taxon>
        <taxon>Streptococcus</taxon>
    </lineage>
</organism>
<evidence type="ECO:0000256" key="5">
    <source>
        <dbReference type="ARBA" id="ARBA00022741"/>
    </source>
</evidence>
<keyword evidence="2 8" id="KW-0963">Cytoplasm</keyword>
<comment type="function">
    <text evidence="8">Ligates lysine onto the cytidine present at position 34 of the AUA codon-specific tRNA(Ile) that contains the anticodon CAU, in an ATP-dependent manner. Cytidine is converted to lysidine, thus changing the amino acid specificity of the tRNA from methionine to isoleucine.</text>
</comment>
<comment type="similarity">
    <text evidence="8">Belongs to the tRNA(Ile)-lysidine synthase family.</text>
</comment>
<keyword evidence="11" id="KW-1185">Reference proteome</keyword>
<keyword evidence="5 8" id="KW-0547">Nucleotide-binding</keyword>
<evidence type="ECO:0000256" key="1">
    <source>
        <dbReference type="ARBA" id="ARBA00004496"/>
    </source>
</evidence>
<keyword evidence="3 8" id="KW-0436">Ligase</keyword>
<comment type="domain">
    <text evidence="8">The N-terminal region contains the highly conserved SGGXDS motif, predicted to be a P-loop motif involved in ATP binding.</text>
</comment>
<dbReference type="NCBIfam" id="TIGR02433">
    <property type="entry name" value="lysidine_TilS_C"/>
    <property type="match status" value="1"/>
</dbReference>
<evidence type="ECO:0000256" key="6">
    <source>
        <dbReference type="ARBA" id="ARBA00022840"/>
    </source>
</evidence>
<evidence type="ECO:0000313" key="11">
    <source>
        <dbReference type="Proteomes" id="UP000317430"/>
    </source>
</evidence>
<dbReference type="OrthoDB" id="9807403at2"/>
<dbReference type="CDD" id="cd01992">
    <property type="entry name" value="TilS_N"/>
    <property type="match status" value="1"/>
</dbReference>